<dbReference type="OrthoDB" id="9774591at2"/>
<evidence type="ECO:0000256" key="5">
    <source>
        <dbReference type="ARBA" id="ARBA00031395"/>
    </source>
</evidence>
<dbReference type="eggNOG" id="COG0404">
    <property type="taxonomic scope" value="Bacteria"/>
</dbReference>
<dbReference type="EMBL" id="AEIG01000063">
    <property type="protein sequence ID" value="EGG29147.1"/>
    <property type="molecule type" value="Genomic_DNA"/>
</dbReference>
<gene>
    <name evidence="10" type="ORF">IMCC3088_2147</name>
</gene>
<dbReference type="Gene3D" id="4.10.1250.10">
    <property type="entry name" value="Aminomethyltransferase fragment"/>
    <property type="match status" value="1"/>
</dbReference>
<evidence type="ECO:0000259" key="8">
    <source>
        <dbReference type="Pfam" id="PF01571"/>
    </source>
</evidence>
<dbReference type="FunFam" id="3.30.70.1400:FF:000001">
    <property type="entry name" value="Aminomethyltransferase"/>
    <property type="match status" value="1"/>
</dbReference>
<dbReference type="Proteomes" id="UP000005615">
    <property type="component" value="Unassembled WGS sequence"/>
</dbReference>
<comment type="catalytic activity">
    <reaction evidence="6">
        <text>N(6)-[(R)-S(8)-aminomethyldihydrolipoyl]-L-lysyl-[protein] + (6S)-5,6,7,8-tetrahydrofolate = N(6)-[(R)-dihydrolipoyl]-L-lysyl-[protein] + (6R)-5,10-methylene-5,6,7,8-tetrahydrofolate + NH4(+)</text>
        <dbReference type="Rhea" id="RHEA:16945"/>
        <dbReference type="Rhea" id="RHEA-COMP:10475"/>
        <dbReference type="Rhea" id="RHEA-COMP:10492"/>
        <dbReference type="ChEBI" id="CHEBI:15636"/>
        <dbReference type="ChEBI" id="CHEBI:28938"/>
        <dbReference type="ChEBI" id="CHEBI:57453"/>
        <dbReference type="ChEBI" id="CHEBI:83100"/>
        <dbReference type="ChEBI" id="CHEBI:83143"/>
        <dbReference type="EC" id="2.1.2.10"/>
    </reaction>
</comment>
<keyword evidence="4 10" id="KW-0808">Transferase</keyword>
<evidence type="ECO:0000313" key="11">
    <source>
        <dbReference type="Proteomes" id="UP000005615"/>
    </source>
</evidence>
<evidence type="ECO:0000256" key="6">
    <source>
        <dbReference type="ARBA" id="ARBA00047665"/>
    </source>
</evidence>
<dbReference type="GO" id="GO:0032259">
    <property type="term" value="P:methylation"/>
    <property type="evidence" value="ECO:0007669"/>
    <property type="project" value="UniProtKB-KW"/>
</dbReference>
<comment type="caution">
    <text evidence="10">The sequence shown here is derived from an EMBL/GenBank/DDBJ whole genome shotgun (WGS) entry which is preliminary data.</text>
</comment>
<dbReference type="InterPro" id="IPR006222">
    <property type="entry name" value="GCVT_N"/>
</dbReference>
<evidence type="ECO:0000259" key="9">
    <source>
        <dbReference type="Pfam" id="PF08669"/>
    </source>
</evidence>
<dbReference type="PANTHER" id="PTHR43757:SF2">
    <property type="entry name" value="AMINOMETHYLTRANSFERASE, MITOCHONDRIAL"/>
    <property type="match status" value="1"/>
</dbReference>
<dbReference type="Pfam" id="PF08669">
    <property type="entry name" value="GCV_T_C"/>
    <property type="match status" value="1"/>
</dbReference>
<dbReference type="SUPFAM" id="SSF101790">
    <property type="entry name" value="Aminomethyltransferase beta-barrel domain"/>
    <property type="match status" value="1"/>
</dbReference>
<dbReference type="GO" id="GO:0008168">
    <property type="term" value="F:methyltransferase activity"/>
    <property type="evidence" value="ECO:0007669"/>
    <property type="project" value="UniProtKB-KW"/>
</dbReference>
<dbReference type="GO" id="GO:0008483">
    <property type="term" value="F:transaminase activity"/>
    <property type="evidence" value="ECO:0007669"/>
    <property type="project" value="UniProtKB-KW"/>
</dbReference>
<dbReference type="EC" id="2.1.2.10" evidence="2"/>
<evidence type="ECO:0000313" key="10">
    <source>
        <dbReference type="EMBL" id="EGG29147.1"/>
    </source>
</evidence>
<proteinExistence type="inferred from homology"/>
<dbReference type="GO" id="GO:0006546">
    <property type="term" value="P:glycine catabolic process"/>
    <property type="evidence" value="ECO:0007669"/>
    <property type="project" value="InterPro"/>
</dbReference>
<evidence type="ECO:0000256" key="2">
    <source>
        <dbReference type="ARBA" id="ARBA00012616"/>
    </source>
</evidence>
<keyword evidence="3" id="KW-0032">Aminotransferase</keyword>
<evidence type="ECO:0000256" key="7">
    <source>
        <dbReference type="PIRSR" id="PIRSR006487-1"/>
    </source>
</evidence>
<dbReference type="Gene3D" id="3.30.70.1400">
    <property type="entry name" value="Aminomethyltransferase beta-barrel domains"/>
    <property type="match status" value="1"/>
</dbReference>
<dbReference type="GO" id="GO:0005960">
    <property type="term" value="C:glycine cleavage complex"/>
    <property type="evidence" value="ECO:0007669"/>
    <property type="project" value="InterPro"/>
</dbReference>
<organism evidence="10 11">
    <name type="scientific">Aequoribacter fuscus</name>
    <dbReference type="NCBI Taxonomy" id="2518989"/>
    <lineage>
        <taxon>Bacteria</taxon>
        <taxon>Pseudomonadati</taxon>
        <taxon>Pseudomonadota</taxon>
        <taxon>Gammaproteobacteria</taxon>
        <taxon>Cellvibrionales</taxon>
        <taxon>Halieaceae</taxon>
        <taxon>Aequoribacter</taxon>
    </lineage>
</organism>
<dbReference type="Pfam" id="PF01571">
    <property type="entry name" value="GCV_T"/>
    <property type="match status" value="1"/>
</dbReference>
<dbReference type="InterPro" id="IPR006223">
    <property type="entry name" value="GcvT"/>
</dbReference>
<feature type="domain" description="GCVT N-terminal" evidence="8">
    <location>
        <begin position="10"/>
        <end position="256"/>
    </location>
</feature>
<name>F3L3F5_9GAMM</name>
<comment type="similarity">
    <text evidence="1">Belongs to the GcvT family.</text>
</comment>
<feature type="binding site" evidence="7">
    <location>
        <position position="194"/>
    </location>
    <ligand>
        <name>substrate</name>
    </ligand>
</feature>
<dbReference type="InterPro" id="IPR027266">
    <property type="entry name" value="TrmE/GcvT-like"/>
</dbReference>
<feature type="domain" description="Aminomethyltransferase C-terminal" evidence="9">
    <location>
        <begin position="286"/>
        <end position="362"/>
    </location>
</feature>
<evidence type="ECO:0000256" key="3">
    <source>
        <dbReference type="ARBA" id="ARBA00022576"/>
    </source>
</evidence>
<dbReference type="Gene3D" id="2.40.30.110">
    <property type="entry name" value="Aminomethyltransferase beta-barrel domains"/>
    <property type="match status" value="1"/>
</dbReference>
<dbReference type="GO" id="GO:0004047">
    <property type="term" value="F:aminomethyltransferase activity"/>
    <property type="evidence" value="ECO:0007669"/>
    <property type="project" value="UniProtKB-EC"/>
</dbReference>
<dbReference type="PIRSF" id="PIRSF006487">
    <property type="entry name" value="GcvT"/>
    <property type="match status" value="1"/>
</dbReference>
<reference evidence="10 11" key="1">
    <citation type="journal article" date="2011" name="J. Bacteriol.">
        <title>Genome sequence of strain IMCC3088, a proteorhodopsin-containing marine bacterium belonging to the OM60/NOR5 clade.</title>
        <authorList>
            <person name="Jang Y."/>
            <person name="Oh H.M."/>
            <person name="Kang I."/>
            <person name="Lee K."/>
            <person name="Yang S.J."/>
            <person name="Cho J.C."/>
        </authorList>
    </citation>
    <scope>NUCLEOTIDE SEQUENCE [LARGE SCALE GENOMIC DNA]</scope>
    <source>
        <strain evidence="10 11">IMCC3088</strain>
    </source>
</reference>
<dbReference type="InterPro" id="IPR029043">
    <property type="entry name" value="GcvT/YgfZ_C"/>
</dbReference>
<dbReference type="NCBIfam" id="TIGR00528">
    <property type="entry name" value="gcvT"/>
    <property type="match status" value="1"/>
</dbReference>
<dbReference type="SUPFAM" id="SSF103025">
    <property type="entry name" value="Folate-binding domain"/>
    <property type="match status" value="1"/>
</dbReference>
<evidence type="ECO:0000256" key="1">
    <source>
        <dbReference type="ARBA" id="ARBA00008609"/>
    </source>
</evidence>
<dbReference type="PANTHER" id="PTHR43757">
    <property type="entry name" value="AMINOMETHYLTRANSFERASE"/>
    <property type="match status" value="1"/>
</dbReference>
<protein>
    <recommendedName>
        <fullName evidence="2">aminomethyltransferase</fullName>
        <ecNumber evidence="2">2.1.2.10</ecNumber>
    </recommendedName>
    <alternativeName>
        <fullName evidence="5">Glycine cleavage system T protein</fullName>
    </alternativeName>
</protein>
<evidence type="ECO:0000256" key="4">
    <source>
        <dbReference type="ARBA" id="ARBA00022679"/>
    </source>
</evidence>
<dbReference type="InterPro" id="IPR028896">
    <property type="entry name" value="GcvT/YgfZ/DmdA"/>
</dbReference>
<keyword evidence="11" id="KW-1185">Reference proteome</keyword>
<dbReference type="NCBIfam" id="NF010093">
    <property type="entry name" value="PRK13579.1"/>
    <property type="match status" value="1"/>
</dbReference>
<dbReference type="Gene3D" id="3.30.1360.120">
    <property type="entry name" value="Probable tRNA modification gtpase trme, domain 1"/>
    <property type="match status" value="1"/>
</dbReference>
<dbReference type="NCBIfam" id="NF001567">
    <property type="entry name" value="PRK00389.1"/>
    <property type="match status" value="1"/>
</dbReference>
<dbReference type="RefSeq" id="WP_009576324.1">
    <property type="nucleotide sequence ID" value="NZ_AEIG01000063.1"/>
</dbReference>
<sequence length="369" mass="39519">MSLKSVPLESLHQTLGAKLVPFAGYNMPVQYPTGIIKEHLHTRTAAGLFDVSHMGQVVVSGEGVVSALEALMPADLEGLAVNAQTYSLLTNEAGGVIDDLIVTRWAADQFMLVINAGCKDKDLEHLRSHLASVNLEVLSQHSLLALQGPKARAVMNDLLPETQNLVFMTGTWAQFEGEQVYVTCSGYTGEDGFEISVPNSHVEALAQKLLAHADVLPIGLGARDSLRLEAGLCLYGHELEEDISPIQAGLKWAIAKARRHEGARAGGYLGSAIIEAQWAEGTDTVRVGLKVLGKRPVREGAVVFDAQQQQVGTVCSGGFGATLEQPVAMAYVNADQAALGTHLFADVRGKLVEVEVAKTPFVAQRYFRG</sequence>
<dbReference type="InterPro" id="IPR013977">
    <property type="entry name" value="GcvT_C"/>
</dbReference>
<accession>F3L3F5</accession>
<dbReference type="AlphaFoldDB" id="F3L3F5"/>
<dbReference type="STRING" id="2518989.IMCC3088_2147"/>
<keyword evidence="10" id="KW-0489">Methyltransferase</keyword>